<sequence length="324" mass="34772">MPQTSRRVFLSAVAAGLCLNSLPGDAFSEPEAAVPPSPQPVATVIPLWPAEPPGGGGPDEALPMVSPAGSISRIARPQLQVFRPARPNGAAVLVAGGGGYQHISMRHESLPAARWLQKLGVTVFVLSYRLPEEGWHAGALAPVQDAQRAIRLIHAQADQYGLDRKRIGALGFSAGGHLMGLCAARPDWQTYPAIDSADSLRPDINLVLLAYPVVTLEAPYLGTRSRRTLLGPHPTPAEATAWSVQTYIHKGCPPFFLVQAADDRITVPENTAVLQAACQRNTVPVTRYIFPSGGHGFGLGYRETATATWPHLAENWMKQQHFIA</sequence>
<proteinExistence type="predicted"/>
<feature type="signal peptide" evidence="2">
    <location>
        <begin position="1"/>
        <end position="26"/>
    </location>
</feature>
<evidence type="ECO:0000313" key="5">
    <source>
        <dbReference type="EMBL" id="GEN03492.1"/>
    </source>
</evidence>
<dbReference type="EMBL" id="JOPA01000004">
    <property type="protein sequence ID" value="OUI96399.1"/>
    <property type="molecule type" value="Genomic_DNA"/>
</dbReference>
<gene>
    <name evidence="4" type="ORF">Abin_026_020</name>
    <name evidence="5" type="ORF">AIN02nite_15170</name>
    <name evidence="6" type="ORF">HK17_12390</name>
</gene>
<dbReference type="EMBL" id="BJXQ01000007">
    <property type="protein sequence ID" value="GEN03492.1"/>
    <property type="molecule type" value="Genomic_DNA"/>
</dbReference>
<dbReference type="RefSeq" id="WP_048845882.1">
    <property type="nucleotide sequence ID" value="NZ_BAMW01000026.1"/>
</dbReference>
<dbReference type="InterPro" id="IPR049492">
    <property type="entry name" value="BD-FAE-like_dom"/>
</dbReference>
<dbReference type="AlphaFoldDB" id="A0A252AY76"/>
<dbReference type="PANTHER" id="PTHR48081:SF6">
    <property type="entry name" value="PEPTIDASE S9 PROLYL OLIGOPEPTIDASE CATALYTIC DOMAIN-CONTAINING PROTEIN"/>
    <property type="match status" value="1"/>
</dbReference>
<keyword evidence="2" id="KW-0732">Signal</keyword>
<dbReference type="InterPro" id="IPR050300">
    <property type="entry name" value="GDXG_lipolytic_enzyme"/>
</dbReference>
<evidence type="ECO:0000313" key="9">
    <source>
        <dbReference type="Proteomes" id="UP000321104"/>
    </source>
</evidence>
<protein>
    <submittedName>
        <fullName evidence="6">Pectin acetylesterase</fullName>
    </submittedName>
</protein>
<evidence type="ECO:0000256" key="1">
    <source>
        <dbReference type="ARBA" id="ARBA00022801"/>
    </source>
</evidence>
<dbReference type="PANTHER" id="PTHR48081">
    <property type="entry name" value="AB HYDROLASE SUPERFAMILY PROTEIN C4A8.06C"/>
    <property type="match status" value="1"/>
</dbReference>
<organism evidence="6 8">
    <name type="scientific">Acetobacter indonesiensis</name>
    <dbReference type="NCBI Taxonomy" id="104101"/>
    <lineage>
        <taxon>Bacteria</taxon>
        <taxon>Pseudomonadati</taxon>
        <taxon>Pseudomonadota</taxon>
        <taxon>Alphaproteobacteria</taxon>
        <taxon>Acetobacterales</taxon>
        <taxon>Acetobacteraceae</taxon>
        <taxon>Acetobacter</taxon>
    </lineage>
</organism>
<feature type="chain" id="PRO_5044571083" evidence="2">
    <location>
        <begin position="27"/>
        <end position="324"/>
    </location>
</feature>
<dbReference type="Proteomes" id="UP000032673">
    <property type="component" value="Unassembled WGS sequence"/>
</dbReference>
<reference evidence="5 9" key="4">
    <citation type="submission" date="2019-07" db="EMBL/GenBank/DDBJ databases">
        <title>Whole genome shotgun sequence of Acetobacter indonesiensis NBRC 16471.</title>
        <authorList>
            <person name="Hosoyama A."/>
            <person name="Uohara A."/>
            <person name="Ohji S."/>
            <person name="Ichikawa N."/>
        </authorList>
    </citation>
    <scope>NUCLEOTIDE SEQUENCE [LARGE SCALE GENOMIC DNA]</scope>
    <source>
        <strain evidence="5 9">NBRC 16471</strain>
    </source>
</reference>
<evidence type="ECO:0000313" key="7">
    <source>
        <dbReference type="Proteomes" id="UP000032673"/>
    </source>
</evidence>
<reference evidence="4 7" key="1">
    <citation type="submission" date="2012-11" db="EMBL/GenBank/DDBJ databases">
        <title>Whole genome sequence of Acetobacter indonesiensis 5H-1.</title>
        <authorList>
            <person name="Azuma Y."/>
            <person name="Higashiura N."/>
            <person name="Hirakawa H."/>
            <person name="Matsushita K."/>
        </authorList>
    </citation>
    <scope>NUCLEOTIDE SEQUENCE [LARGE SCALE GENOMIC DNA]</scope>
    <source>
        <strain evidence="4 7">5H-1</strain>
    </source>
</reference>
<evidence type="ECO:0000313" key="6">
    <source>
        <dbReference type="EMBL" id="OUI96399.1"/>
    </source>
</evidence>
<comment type="caution">
    <text evidence="6">The sequence shown here is derived from an EMBL/GenBank/DDBJ whole genome shotgun (WGS) entry which is preliminary data.</text>
</comment>
<evidence type="ECO:0000259" key="3">
    <source>
        <dbReference type="Pfam" id="PF20434"/>
    </source>
</evidence>
<keyword evidence="7" id="KW-1185">Reference proteome</keyword>
<dbReference type="InterPro" id="IPR029058">
    <property type="entry name" value="AB_hydrolase_fold"/>
</dbReference>
<evidence type="ECO:0000256" key="2">
    <source>
        <dbReference type="SAM" id="SignalP"/>
    </source>
</evidence>
<keyword evidence="1" id="KW-0378">Hydrolase</keyword>
<dbReference type="Proteomes" id="UP000321104">
    <property type="component" value="Unassembled WGS sequence"/>
</dbReference>
<dbReference type="Gene3D" id="3.40.50.1820">
    <property type="entry name" value="alpha/beta hydrolase"/>
    <property type="match status" value="1"/>
</dbReference>
<evidence type="ECO:0000313" key="8">
    <source>
        <dbReference type="Proteomes" id="UP000194641"/>
    </source>
</evidence>
<dbReference type="Proteomes" id="UP000194641">
    <property type="component" value="Unassembled WGS sequence"/>
</dbReference>
<feature type="domain" description="BD-FAE-like" evidence="3">
    <location>
        <begin position="91"/>
        <end position="275"/>
    </location>
</feature>
<reference evidence="6" key="3">
    <citation type="submission" date="2014-06" db="EMBL/GenBank/DDBJ databases">
        <authorList>
            <person name="Ju J."/>
            <person name="Zhang J."/>
        </authorList>
    </citation>
    <scope>NUCLEOTIDE SEQUENCE [LARGE SCALE GENOMIC DNA]</scope>
    <source>
        <strain evidence="6">DmL_051</strain>
    </source>
</reference>
<dbReference type="EMBL" id="BAMW01000026">
    <property type="protein sequence ID" value="GAN63374.1"/>
    <property type="molecule type" value="Genomic_DNA"/>
</dbReference>
<name>A0A252AY76_9PROT</name>
<evidence type="ECO:0000313" key="4">
    <source>
        <dbReference type="EMBL" id="GAN63374.1"/>
    </source>
</evidence>
<dbReference type="SUPFAM" id="SSF53474">
    <property type="entry name" value="alpha/beta-Hydrolases"/>
    <property type="match status" value="1"/>
</dbReference>
<accession>A0A252AY76</accession>
<dbReference type="Pfam" id="PF20434">
    <property type="entry name" value="BD-FAE"/>
    <property type="match status" value="1"/>
</dbReference>
<dbReference type="GO" id="GO:0016787">
    <property type="term" value="F:hydrolase activity"/>
    <property type="evidence" value="ECO:0007669"/>
    <property type="project" value="UniProtKB-KW"/>
</dbReference>
<reference evidence="8" key="2">
    <citation type="submission" date="2014-06" db="EMBL/GenBank/DDBJ databases">
        <authorList>
            <person name="Winans N.J."/>
            <person name="Newell P.D."/>
            <person name="Douglas A.E."/>
        </authorList>
    </citation>
    <scope>NUCLEOTIDE SEQUENCE [LARGE SCALE GENOMIC DNA]</scope>
</reference>